<proteinExistence type="predicted"/>
<evidence type="ECO:0000313" key="3">
    <source>
        <dbReference type="Proteomes" id="UP001164286"/>
    </source>
</evidence>
<gene>
    <name evidence="2" type="ORF">MKK02DRAFT_44935</name>
</gene>
<dbReference type="SUPFAM" id="SSF75304">
    <property type="entry name" value="Amidase signature (AS) enzymes"/>
    <property type="match status" value="1"/>
</dbReference>
<feature type="domain" description="Amidase" evidence="1">
    <location>
        <begin position="27"/>
        <end position="424"/>
    </location>
</feature>
<dbReference type="Gene3D" id="3.90.1300.10">
    <property type="entry name" value="Amidase signature (AS) domain"/>
    <property type="match status" value="1"/>
</dbReference>
<accession>A0AA38H9U8</accession>
<organism evidence="2 3">
    <name type="scientific">Dioszegia hungarica</name>
    <dbReference type="NCBI Taxonomy" id="4972"/>
    <lineage>
        <taxon>Eukaryota</taxon>
        <taxon>Fungi</taxon>
        <taxon>Dikarya</taxon>
        <taxon>Basidiomycota</taxon>
        <taxon>Agaricomycotina</taxon>
        <taxon>Tremellomycetes</taxon>
        <taxon>Tremellales</taxon>
        <taxon>Bulleribasidiaceae</taxon>
        <taxon>Dioszegia</taxon>
    </lineage>
</organism>
<name>A0AA38H9U8_9TREE</name>
<dbReference type="InterPro" id="IPR036928">
    <property type="entry name" value="AS_sf"/>
</dbReference>
<evidence type="ECO:0000259" key="1">
    <source>
        <dbReference type="Pfam" id="PF01425"/>
    </source>
</evidence>
<dbReference type="AlphaFoldDB" id="A0AA38H9U8"/>
<dbReference type="PANTHER" id="PTHR11895:SF7">
    <property type="entry name" value="GLUTAMYL-TRNA(GLN) AMIDOTRANSFERASE SUBUNIT A, MITOCHONDRIAL"/>
    <property type="match status" value="1"/>
</dbReference>
<dbReference type="RefSeq" id="XP_052946008.1">
    <property type="nucleotide sequence ID" value="XM_053093155.1"/>
</dbReference>
<evidence type="ECO:0000313" key="2">
    <source>
        <dbReference type="EMBL" id="KAI9636231.1"/>
    </source>
</evidence>
<dbReference type="Proteomes" id="UP001164286">
    <property type="component" value="Unassembled WGS sequence"/>
</dbReference>
<dbReference type="InterPro" id="IPR023631">
    <property type="entry name" value="Amidase_dom"/>
</dbReference>
<protein>
    <submittedName>
        <fullName evidence="2">Amidase signature domain-containing protein</fullName>
    </submittedName>
</protein>
<keyword evidence="3" id="KW-1185">Reference proteome</keyword>
<sequence>MSALPASYLTATETIFLVRAGKLTITEIAEAHLARYDERDSVIHAWAYFDREYILREAKRLDAIPESERGPLYGAVLGIKDVIDTKDMPTQHGCPIYQDHRPNVDGGPVGIARAAGALLIGKTHTTEFAASHVGTPARNAYDQDRTPGGSSSGSGAAVADWQCHVAFGTQTAGSTIRPGSYNGIFSMKPTWGAIGRDGCKILSVTLDTVGFFARSIADIQLFAQVFGLTDDIHSPSPPKPLSACTFAYVKTDQWIAGSGPSPELERAWSKSRQLLLDAGATIKDVELPPEFDNVAPRNRKIMAAEGRVNFLPEYMTGKDKLDPLIVSFVENRTNISRREQLDIYDAMAALRPKLDAIARQYDAIVTPSVPGEAWLGTESGDSRMCSLWTTLHLPTVQIPGFASKNGMPIGLTLAAPRYEDMRLLSVASEVAKVWVHADEELLRKIPAPEAARHCIP</sequence>
<dbReference type="InterPro" id="IPR000120">
    <property type="entry name" value="Amidase"/>
</dbReference>
<reference evidence="2" key="1">
    <citation type="journal article" date="2022" name="G3 (Bethesda)">
        <title>High quality genome of the basidiomycete yeast Dioszegia hungarica PDD-24b-2 isolated from cloud water.</title>
        <authorList>
            <person name="Jarrige D."/>
            <person name="Haridas S."/>
            <person name="Bleykasten-Grosshans C."/>
            <person name="Joly M."/>
            <person name="Nadalig T."/>
            <person name="Sancelme M."/>
            <person name="Vuilleumier S."/>
            <person name="Grigoriev I.V."/>
            <person name="Amato P."/>
            <person name="Bringel F."/>
        </authorList>
    </citation>
    <scope>NUCLEOTIDE SEQUENCE</scope>
    <source>
        <strain evidence="2">PDD-24b-2</strain>
    </source>
</reference>
<comment type="caution">
    <text evidence="2">The sequence shown here is derived from an EMBL/GenBank/DDBJ whole genome shotgun (WGS) entry which is preliminary data.</text>
</comment>
<dbReference type="EMBL" id="JAKWFO010000005">
    <property type="protein sequence ID" value="KAI9636231.1"/>
    <property type="molecule type" value="Genomic_DNA"/>
</dbReference>
<dbReference type="Pfam" id="PF01425">
    <property type="entry name" value="Amidase"/>
    <property type="match status" value="1"/>
</dbReference>
<dbReference type="GO" id="GO:0003824">
    <property type="term" value="F:catalytic activity"/>
    <property type="evidence" value="ECO:0007669"/>
    <property type="project" value="InterPro"/>
</dbReference>
<dbReference type="GeneID" id="77732360"/>
<dbReference type="PANTHER" id="PTHR11895">
    <property type="entry name" value="TRANSAMIDASE"/>
    <property type="match status" value="1"/>
</dbReference>